<evidence type="ECO:0000256" key="8">
    <source>
        <dbReference type="SAM" id="MobiDB-lite"/>
    </source>
</evidence>
<feature type="compositionally biased region" description="Acidic residues" evidence="8">
    <location>
        <begin position="592"/>
        <end position="607"/>
    </location>
</feature>
<feature type="transmembrane region" description="Helical" evidence="9">
    <location>
        <begin position="6"/>
        <end position="30"/>
    </location>
</feature>
<evidence type="ECO:0000256" key="4">
    <source>
        <dbReference type="ARBA" id="ARBA00022801"/>
    </source>
</evidence>
<dbReference type="InterPro" id="IPR000834">
    <property type="entry name" value="Peptidase_M14"/>
</dbReference>
<evidence type="ECO:0000313" key="11">
    <source>
        <dbReference type="EMBL" id="PEJ30213.1"/>
    </source>
</evidence>
<keyword evidence="4" id="KW-0378">Hydrolase</keyword>
<dbReference type="Pfam" id="PF00246">
    <property type="entry name" value="Peptidase_M14"/>
    <property type="match status" value="1"/>
</dbReference>
<dbReference type="PROSITE" id="PS52035">
    <property type="entry name" value="PEPTIDASE_M14"/>
    <property type="match status" value="1"/>
</dbReference>
<sequence>MFFTRLHFKGLVILCKKYALSILIYGYYYLEMGHSMLIFRIFLFSFVILCGSLSLFTESTFAQSSIVNPNQTYSTAKMLNDIKKLEQAYPGFIKKEVIGKSEYGRNIYAVSLGKGDSTVFINGSHHAREWITTNLTMNMIDKYAAAYKSGTKINGYDVKKLLNNTTIWFIPMVNPDGVTLQQFGLKYFPAKDHSKIIKMNNGSKNFKRWKANVKGVDLNRQYNANWKNLESPKAPSYKNYKGAKVATASETKAVLSFVEKIDPEMTISYHSSGQIIFWKYQQTGSRYTQDYKYASKLNKITGYSLVKPRSTGGGFGDWFNKVEKKPAFTIEVSPAVGETNVPLKNYSKIWSQNASIGLYTAQEGYKLFDTRNTAASDKVTKNIKEYNNTAAKLKNYYSQNKLTVTSAHKALYDKTVKEIKKQEKAIAKLPAKYRTKPNAALKTTKIYRDNSLAYMNGIKAGDALVSANKKLTGYLIAGTLNDTTLTLYNNLINQITIVESKIKKMYSKDVQKIATGKYVTPANTSKKNIGYDLARYELLLIMENDLNNGNYDDVKANISNYEKLFSTYSYKNTERSLSNMLQTIKDELLQLEPEEPEQPEPIEEPGDSDTAPEAIEGDSAAH</sequence>
<name>A0AAX0RZN4_9BACI</name>
<dbReference type="GO" id="GO:0005615">
    <property type="term" value="C:extracellular space"/>
    <property type="evidence" value="ECO:0007669"/>
    <property type="project" value="TreeGrafter"/>
</dbReference>
<proteinExistence type="inferred from homology"/>
<dbReference type="EMBL" id="NUEQ01000034">
    <property type="protein sequence ID" value="PEJ30213.1"/>
    <property type="molecule type" value="Genomic_DNA"/>
</dbReference>
<keyword evidence="9" id="KW-0472">Membrane</keyword>
<feature type="domain" description="Peptidase M14" evidence="10">
    <location>
        <begin position="69"/>
        <end position="353"/>
    </location>
</feature>
<dbReference type="AlphaFoldDB" id="A0AAX0RZN4"/>
<dbReference type="PRINTS" id="PR00765">
    <property type="entry name" value="CRBOXYPTASEA"/>
</dbReference>
<dbReference type="GO" id="GO:0008270">
    <property type="term" value="F:zinc ion binding"/>
    <property type="evidence" value="ECO:0007669"/>
    <property type="project" value="InterPro"/>
</dbReference>
<keyword evidence="6" id="KW-0482">Metalloprotease</keyword>
<dbReference type="PANTHER" id="PTHR11705">
    <property type="entry name" value="PROTEASE FAMILY M14 CARBOXYPEPTIDASE A,B"/>
    <property type="match status" value="1"/>
</dbReference>
<evidence type="ECO:0000256" key="9">
    <source>
        <dbReference type="SAM" id="Phobius"/>
    </source>
</evidence>
<accession>A0AAX0RZN4</accession>
<evidence type="ECO:0000259" key="10">
    <source>
        <dbReference type="PROSITE" id="PS52035"/>
    </source>
</evidence>
<evidence type="ECO:0000256" key="3">
    <source>
        <dbReference type="ARBA" id="ARBA00022670"/>
    </source>
</evidence>
<protein>
    <submittedName>
        <fullName evidence="11">Peptidase M14</fullName>
    </submittedName>
</protein>
<feature type="transmembrane region" description="Helical" evidence="9">
    <location>
        <begin position="37"/>
        <end position="56"/>
    </location>
</feature>
<keyword evidence="5" id="KW-0862">Zinc</keyword>
<dbReference type="SUPFAM" id="SSF53187">
    <property type="entry name" value="Zn-dependent exopeptidases"/>
    <property type="match status" value="1"/>
</dbReference>
<evidence type="ECO:0000313" key="12">
    <source>
        <dbReference type="Proteomes" id="UP000220106"/>
    </source>
</evidence>
<evidence type="ECO:0000256" key="5">
    <source>
        <dbReference type="ARBA" id="ARBA00022833"/>
    </source>
</evidence>
<comment type="similarity">
    <text evidence="2 7">Belongs to the peptidase M14 family.</text>
</comment>
<dbReference type="Gene3D" id="3.40.630.10">
    <property type="entry name" value="Zn peptidases"/>
    <property type="match status" value="1"/>
</dbReference>
<keyword evidence="9" id="KW-0812">Transmembrane</keyword>
<feature type="region of interest" description="Disordered" evidence="8">
    <location>
        <begin position="588"/>
        <end position="622"/>
    </location>
</feature>
<dbReference type="Proteomes" id="UP000220106">
    <property type="component" value="Unassembled WGS sequence"/>
</dbReference>
<keyword evidence="3" id="KW-0645">Protease</keyword>
<evidence type="ECO:0000256" key="1">
    <source>
        <dbReference type="ARBA" id="ARBA00001947"/>
    </source>
</evidence>
<feature type="active site" description="Proton donor/acceptor" evidence="7">
    <location>
        <position position="331"/>
    </location>
</feature>
<evidence type="ECO:0000256" key="7">
    <source>
        <dbReference type="PROSITE-ProRule" id="PRU01379"/>
    </source>
</evidence>
<keyword evidence="9" id="KW-1133">Transmembrane helix</keyword>
<dbReference type="GO" id="GO:0004181">
    <property type="term" value="F:metallocarboxypeptidase activity"/>
    <property type="evidence" value="ECO:0007669"/>
    <property type="project" value="InterPro"/>
</dbReference>
<evidence type="ECO:0000256" key="6">
    <source>
        <dbReference type="ARBA" id="ARBA00023049"/>
    </source>
</evidence>
<dbReference type="Pfam" id="PF18058">
    <property type="entry name" value="SbsC_C"/>
    <property type="match status" value="1"/>
</dbReference>
<comment type="caution">
    <text evidence="11">The sequence shown here is derived from an EMBL/GenBank/DDBJ whole genome shotgun (WGS) entry which is preliminary data.</text>
</comment>
<dbReference type="GO" id="GO:0006508">
    <property type="term" value="P:proteolysis"/>
    <property type="evidence" value="ECO:0007669"/>
    <property type="project" value="UniProtKB-KW"/>
</dbReference>
<evidence type="ECO:0000256" key="2">
    <source>
        <dbReference type="ARBA" id="ARBA00005988"/>
    </source>
</evidence>
<comment type="cofactor">
    <cofactor evidence="1">
        <name>Zn(2+)</name>
        <dbReference type="ChEBI" id="CHEBI:29105"/>
    </cofactor>
</comment>
<reference evidence="11 12" key="1">
    <citation type="submission" date="2017-09" db="EMBL/GenBank/DDBJ databases">
        <title>Large-scale bioinformatics analysis of Bacillus genomes uncovers conserved roles of natural products in bacterial physiology.</title>
        <authorList>
            <consortium name="Agbiome Team Llc"/>
            <person name="Bleich R.M."/>
            <person name="Kirk G.J."/>
            <person name="Santa Maria K.C."/>
            <person name="Allen S.E."/>
            <person name="Farag S."/>
            <person name="Shank E.A."/>
            <person name="Bowers A."/>
        </authorList>
    </citation>
    <scope>NUCLEOTIDE SEQUENCE [LARGE SCALE GENOMIC DNA]</scope>
    <source>
        <strain evidence="11 12">AFS003229</strain>
    </source>
</reference>
<organism evidence="11 12">
    <name type="scientific">Peribacillus butanolivorans</name>
    <dbReference type="NCBI Taxonomy" id="421767"/>
    <lineage>
        <taxon>Bacteria</taxon>
        <taxon>Bacillati</taxon>
        <taxon>Bacillota</taxon>
        <taxon>Bacilli</taxon>
        <taxon>Bacillales</taxon>
        <taxon>Bacillaceae</taxon>
        <taxon>Peribacillus</taxon>
    </lineage>
</organism>
<dbReference type="SMART" id="SM00631">
    <property type="entry name" value="Zn_pept"/>
    <property type="match status" value="1"/>
</dbReference>
<gene>
    <name evidence="11" type="ORF">CN689_20780</name>
</gene>
<dbReference type="PANTHER" id="PTHR11705:SF143">
    <property type="entry name" value="SLL0236 PROTEIN"/>
    <property type="match status" value="1"/>
</dbReference>
<dbReference type="InterPro" id="IPR041378">
    <property type="entry name" value="S-layer_SbsC_C"/>
</dbReference>